<reference evidence="2 3" key="1">
    <citation type="submission" date="2019-11" db="EMBL/GenBank/DDBJ databases">
        <title>Whole genome sequence of Oryza granulata.</title>
        <authorList>
            <person name="Li W."/>
        </authorList>
    </citation>
    <scope>NUCLEOTIDE SEQUENCE [LARGE SCALE GENOMIC DNA]</scope>
    <source>
        <strain evidence="3">cv. Menghai</strain>
        <tissue evidence="2">Leaf</tissue>
    </source>
</reference>
<dbReference type="Proteomes" id="UP000479710">
    <property type="component" value="Unassembled WGS sequence"/>
</dbReference>
<evidence type="ECO:0000313" key="3">
    <source>
        <dbReference type="Proteomes" id="UP000479710"/>
    </source>
</evidence>
<dbReference type="EMBL" id="SPHZ02000007">
    <property type="protein sequence ID" value="KAF0905638.1"/>
    <property type="molecule type" value="Genomic_DNA"/>
</dbReference>
<sequence>MLVRRRGRCSPAAVAAALPPPPPLARFRGRRGHCEAAARPPPRSPRSLLAHRQGRCRGRQGRECSPAAGAAAHPPPLPLLSRRSPGAEVVEAAARPLPRLPLARRRMR</sequence>
<dbReference type="AlphaFoldDB" id="A0A6G1CYW6"/>
<protein>
    <submittedName>
        <fullName evidence="2">Uncharacterized protein</fullName>
    </submittedName>
</protein>
<keyword evidence="3" id="KW-1185">Reference proteome</keyword>
<evidence type="ECO:0000313" key="2">
    <source>
        <dbReference type="EMBL" id="KAF0905638.1"/>
    </source>
</evidence>
<comment type="caution">
    <text evidence="2">The sequence shown here is derived from an EMBL/GenBank/DDBJ whole genome shotgun (WGS) entry which is preliminary data.</text>
</comment>
<gene>
    <name evidence="2" type="ORF">E2562_007421</name>
</gene>
<name>A0A6G1CYW6_9ORYZ</name>
<organism evidence="2 3">
    <name type="scientific">Oryza meyeriana var. granulata</name>
    <dbReference type="NCBI Taxonomy" id="110450"/>
    <lineage>
        <taxon>Eukaryota</taxon>
        <taxon>Viridiplantae</taxon>
        <taxon>Streptophyta</taxon>
        <taxon>Embryophyta</taxon>
        <taxon>Tracheophyta</taxon>
        <taxon>Spermatophyta</taxon>
        <taxon>Magnoliopsida</taxon>
        <taxon>Liliopsida</taxon>
        <taxon>Poales</taxon>
        <taxon>Poaceae</taxon>
        <taxon>BOP clade</taxon>
        <taxon>Oryzoideae</taxon>
        <taxon>Oryzeae</taxon>
        <taxon>Oryzinae</taxon>
        <taxon>Oryza</taxon>
        <taxon>Oryza meyeriana</taxon>
    </lineage>
</organism>
<accession>A0A6G1CYW6</accession>
<feature type="region of interest" description="Disordered" evidence="1">
    <location>
        <begin position="1"/>
        <end position="84"/>
    </location>
</feature>
<evidence type="ECO:0000256" key="1">
    <source>
        <dbReference type="SAM" id="MobiDB-lite"/>
    </source>
</evidence>
<proteinExistence type="predicted"/>